<feature type="non-terminal residue" evidence="16">
    <location>
        <position position="939"/>
    </location>
</feature>
<feature type="domain" description="Glutamyl/glutaminyl-tRNA synthetase class Ib anti-codon binding" evidence="12">
    <location>
        <begin position="727"/>
        <end position="829"/>
    </location>
</feature>
<protein>
    <recommendedName>
        <fullName evidence="2">glutamine--tRNA ligase</fullName>
        <ecNumber evidence="2">6.1.1.18</ecNumber>
    </recommendedName>
    <alternativeName>
        <fullName evidence="8">Glutaminyl-tRNA synthetase</fullName>
    </alternativeName>
</protein>
<feature type="domain" description="Glutamyl/glutaminyl-tRNA synthetase class Ib catalytic" evidence="11">
    <location>
        <begin position="426"/>
        <end position="724"/>
    </location>
</feature>
<dbReference type="InterPro" id="IPR048627">
    <property type="entry name" value="Sec10_HB"/>
</dbReference>
<dbReference type="InterPro" id="IPR020056">
    <property type="entry name" value="Rbsml_bL25/Gln-tRNA_synth_N"/>
</dbReference>
<gene>
    <name evidence="16" type="ORF">MN116_003065</name>
</gene>
<keyword evidence="5 10" id="KW-0067">ATP-binding</keyword>
<dbReference type="FunFam" id="3.40.50.620:FF:000037">
    <property type="entry name" value="Glutamine--tRNA ligase cytoplasmic"/>
    <property type="match status" value="1"/>
</dbReference>
<dbReference type="InterPro" id="IPR011035">
    <property type="entry name" value="Ribosomal_bL25/Gln-tRNA_synth"/>
</dbReference>
<dbReference type="PRINTS" id="PR00987">
    <property type="entry name" value="TRNASYNTHGLU"/>
</dbReference>
<reference evidence="16" key="2">
    <citation type="journal article" date="2023" name="Infect Dis Poverty">
        <title>Chromosome-scale genome of the human blood fluke Schistosoma mekongi and its implications for public health.</title>
        <authorList>
            <person name="Zhou M."/>
            <person name="Xu L."/>
            <person name="Xu D."/>
            <person name="Chen W."/>
            <person name="Khan J."/>
            <person name="Hu Y."/>
            <person name="Huang H."/>
            <person name="Wei H."/>
            <person name="Zhang Y."/>
            <person name="Chusongsang P."/>
            <person name="Tanasarnprasert K."/>
            <person name="Hu X."/>
            <person name="Limpanont Y."/>
            <person name="Lv Z."/>
        </authorList>
    </citation>
    <scope>NUCLEOTIDE SEQUENCE</scope>
    <source>
        <strain evidence="16">LV_2022a</strain>
    </source>
</reference>
<dbReference type="AlphaFoldDB" id="A0AAE1ZI70"/>
<evidence type="ECO:0000256" key="1">
    <source>
        <dbReference type="ARBA" id="ARBA00005594"/>
    </source>
</evidence>
<keyword evidence="3 10" id="KW-0436">Ligase</keyword>
<dbReference type="InterPro" id="IPR049437">
    <property type="entry name" value="tRNA-synt_1c_C2"/>
</dbReference>
<dbReference type="InterPro" id="IPR000924">
    <property type="entry name" value="Glu/Gln-tRNA-synth"/>
</dbReference>
<dbReference type="Pfam" id="PF04557">
    <property type="entry name" value="tRNA_synt_1c_R2"/>
    <property type="match status" value="1"/>
</dbReference>
<dbReference type="NCBIfam" id="TIGR00440">
    <property type="entry name" value="glnS"/>
    <property type="match status" value="1"/>
</dbReference>
<dbReference type="EMBL" id="JALJAT010000002">
    <property type="protein sequence ID" value="KAK4473722.1"/>
    <property type="molecule type" value="Genomic_DNA"/>
</dbReference>
<evidence type="ECO:0000256" key="9">
    <source>
        <dbReference type="ARBA" id="ARBA00048270"/>
    </source>
</evidence>
<evidence type="ECO:0000256" key="3">
    <source>
        <dbReference type="ARBA" id="ARBA00022598"/>
    </source>
</evidence>
<evidence type="ECO:0000256" key="4">
    <source>
        <dbReference type="ARBA" id="ARBA00022741"/>
    </source>
</evidence>
<dbReference type="Gene3D" id="2.40.240.10">
    <property type="entry name" value="Ribosomal Protein L25, Chain P"/>
    <property type="match status" value="2"/>
</dbReference>
<evidence type="ECO:0000256" key="8">
    <source>
        <dbReference type="ARBA" id="ARBA00030466"/>
    </source>
</evidence>
<evidence type="ECO:0000259" key="13">
    <source>
        <dbReference type="Pfam" id="PF04557"/>
    </source>
</evidence>
<dbReference type="InterPro" id="IPR004514">
    <property type="entry name" value="Gln-tRNA-synth"/>
</dbReference>
<dbReference type="InterPro" id="IPR014729">
    <property type="entry name" value="Rossmann-like_a/b/a_fold"/>
</dbReference>
<proteinExistence type="inferred from homology"/>
<dbReference type="GO" id="GO:0004819">
    <property type="term" value="F:glutamine-tRNA ligase activity"/>
    <property type="evidence" value="ECO:0007669"/>
    <property type="project" value="UniProtKB-EC"/>
</dbReference>
<evidence type="ECO:0000256" key="7">
    <source>
        <dbReference type="ARBA" id="ARBA00023146"/>
    </source>
</evidence>
<dbReference type="SUPFAM" id="SSF50715">
    <property type="entry name" value="Ribosomal protein L25-like"/>
    <property type="match status" value="1"/>
</dbReference>
<dbReference type="Pfam" id="PF03950">
    <property type="entry name" value="tRNA-synt_1c_C"/>
    <property type="match status" value="1"/>
</dbReference>
<accession>A0AAE1ZI70</accession>
<dbReference type="Pfam" id="PF20974">
    <property type="entry name" value="tRNA-synt_1c_C2"/>
    <property type="match status" value="1"/>
</dbReference>
<reference evidence="16" key="1">
    <citation type="submission" date="2022-04" db="EMBL/GenBank/DDBJ databases">
        <authorList>
            <person name="Xu L."/>
            <person name="Lv Z."/>
        </authorList>
    </citation>
    <scope>NUCLEOTIDE SEQUENCE</scope>
    <source>
        <strain evidence="16">LV_2022a</strain>
    </source>
</reference>
<keyword evidence="6 10" id="KW-0648">Protein biosynthesis</keyword>
<comment type="similarity">
    <text evidence="1 10">Belongs to the class-I aminoacyl-tRNA synthetase family.</text>
</comment>
<feature type="domain" description="Glutaminyl-tRNA synthetase class Ib non-specific RNA-binding" evidence="13">
    <location>
        <begin position="384"/>
        <end position="416"/>
    </location>
</feature>
<evidence type="ECO:0000256" key="5">
    <source>
        <dbReference type="ARBA" id="ARBA00022840"/>
    </source>
</evidence>
<dbReference type="InterPro" id="IPR050132">
    <property type="entry name" value="Gln/Glu-tRNA_Ligase"/>
</dbReference>
<dbReference type="CDD" id="cd00807">
    <property type="entry name" value="GlnRS_core"/>
    <property type="match status" value="1"/>
</dbReference>
<dbReference type="InterPro" id="IPR020058">
    <property type="entry name" value="Glu/Gln-tRNA-synth_Ib_cat-dom"/>
</dbReference>
<evidence type="ECO:0000313" key="17">
    <source>
        <dbReference type="Proteomes" id="UP001292079"/>
    </source>
</evidence>
<dbReference type="InterPro" id="IPR020059">
    <property type="entry name" value="Glu/Gln-tRNA-synth_Ib_codon-bd"/>
</dbReference>
<evidence type="ECO:0000259" key="15">
    <source>
        <dbReference type="Pfam" id="PF20974"/>
    </source>
</evidence>
<evidence type="ECO:0000256" key="6">
    <source>
        <dbReference type="ARBA" id="ARBA00022917"/>
    </source>
</evidence>
<evidence type="ECO:0000259" key="14">
    <source>
        <dbReference type="Pfam" id="PF07393"/>
    </source>
</evidence>
<keyword evidence="17" id="KW-1185">Reference proteome</keyword>
<organism evidence="16 17">
    <name type="scientific">Schistosoma mekongi</name>
    <name type="common">Parasitic worm</name>
    <dbReference type="NCBI Taxonomy" id="38744"/>
    <lineage>
        <taxon>Eukaryota</taxon>
        <taxon>Metazoa</taxon>
        <taxon>Spiralia</taxon>
        <taxon>Lophotrochozoa</taxon>
        <taxon>Platyhelminthes</taxon>
        <taxon>Trematoda</taxon>
        <taxon>Digenea</taxon>
        <taxon>Strigeidida</taxon>
        <taxon>Schistosomatoidea</taxon>
        <taxon>Schistosomatidae</taxon>
        <taxon>Schistosoma</taxon>
    </lineage>
</organism>
<feature type="domain" description="tRNA synthetases class I (E and Q) anti-codon binding" evidence="15">
    <location>
        <begin position="843"/>
        <end position="915"/>
    </location>
</feature>
<dbReference type="PANTHER" id="PTHR43097:SF4">
    <property type="entry name" value="GLUTAMINE--TRNA LIGASE"/>
    <property type="match status" value="1"/>
</dbReference>
<dbReference type="Pfam" id="PF07393">
    <property type="entry name" value="Sec10_HB"/>
    <property type="match status" value="1"/>
</dbReference>
<keyword evidence="4 10" id="KW-0547">Nucleotide-binding</keyword>
<dbReference type="GO" id="GO:0006425">
    <property type="term" value="P:glutaminyl-tRNA aminoacylation"/>
    <property type="evidence" value="ECO:0007669"/>
    <property type="project" value="InterPro"/>
</dbReference>
<dbReference type="PROSITE" id="PS00178">
    <property type="entry name" value="AA_TRNA_LIGASE_I"/>
    <property type="match status" value="1"/>
</dbReference>
<dbReference type="GO" id="GO:0005829">
    <property type="term" value="C:cytosol"/>
    <property type="evidence" value="ECO:0007669"/>
    <property type="project" value="TreeGrafter"/>
</dbReference>
<evidence type="ECO:0000256" key="2">
    <source>
        <dbReference type="ARBA" id="ARBA00012836"/>
    </source>
</evidence>
<dbReference type="InterPro" id="IPR001412">
    <property type="entry name" value="aa-tRNA-synth_I_CS"/>
</dbReference>
<evidence type="ECO:0000256" key="10">
    <source>
        <dbReference type="RuleBase" id="RU363037"/>
    </source>
</evidence>
<dbReference type="EC" id="6.1.1.18" evidence="2"/>
<dbReference type="GO" id="GO:0017101">
    <property type="term" value="C:aminoacyl-tRNA synthetase multienzyme complex"/>
    <property type="evidence" value="ECO:0007669"/>
    <property type="project" value="UniProtKB-ARBA"/>
</dbReference>
<dbReference type="Proteomes" id="UP001292079">
    <property type="component" value="Unassembled WGS sequence"/>
</dbReference>
<dbReference type="Pfam" id="PF00749">
    <property type="entry name" value="tRNA-synt_1c"/>
    <property type="match status" value="1"/>
</dbReference>
<evidence type="ECO:0000259" key="12">
    <source>
        <dbReference type="Pfam" id="PF03950"/>
    </source>
</evidence>
<sequence length="939" mass="107907">IEKLVVELSNELTLITDPMQLSKLFRELFAPYLVDYMKRESDWLTERLTGHLEHYYQSRKHQKRPLNVSGLAELRRDIQAKFHITGGDRSQNDYEVSLLSEEVAVNIIEDVRRAAKRCLLLSQPCAIPENGKFIFNCLYHYLVVEHVDYGVTLALQGLNIADPRSSNPNLVFFLIIHEATSIFHFFEKTIDESILPMVMANSSYANEISSKRKELRQDLEIKFCTGLEKCLNLAISRVQYLLSNEQRKTDFRPDTNANSGLITSNPPSLACQHVVSFLTHLNRETHQHLDGQNLKTFLHEFGMKLNRTLVDHFYSFSFSDTGGFVAMQDVTAYREIAKHFESPTVNLVFDILLKLMNLMLIKPENVQQVTFFIYHYVMPTSGDSDLVGEAVKFHKPGENYNSPGYVVTKNTLRLLKDHLKQTGGMVVTRFPPEPNGILHIGHAKAINFNFGYAMKNGGITYLRYDDTNPEKEEAEFFEAIEDMVRWLGFTPYKITYASDNFHQLYEWAIKLIKLNLAYVCHQSVEEIRGFNPLPSPWRERPVEESLRLFEDMKNGKIDEGMATLRLKVTLGDGKVDPVAYRIKMTPHHRTGNEWCIYPTYDYTHCLCDSIENITHSLCTKEFQSRRPAYYWLCNALDVYCPVQWEYGRLNLYYSVVSKRKILKLIEAGIVSDWDDPRLVTLTALRRRGFPPQAINMFCERIGVTMAQTILDPSALDACVRDYLNDHAPRVMAVLEPVMVTITNWFELYGDKSSVELTVADFPAVQDSKTHSVTLQHDLYIENTDFQEVAEKGYRRLTPTQAVGLRYTGLVLEFSDLKKDSNGKIVHLFVKAKKVEDSIKPKAFIHWVSNPLQFEARLYDRLFTVKEPESAKDGFLSVINKDSLVILSDALVEQSVKNAKVYTAYQFERIGFFSVDPDTNSKRMVFNRTVALKADPGKTI</sequence>
<feature type="domain" description="Exocyst complex component Sec10-like alpha-helical bundle" evidence="14">
    <location>
        <begin position="19"/>
        <end position="370"/>
    </location>
</feature>
<dbReference type="InterPro" id="IPR007638">
    <property type="entry name" value="Gln-tRNA-synth_Ib_RNA-bd_2"/>
</dbReference>
<dbReference type="PANTHER" id="PTHR43097">
    <property type="entry name" value="GLUTAMINE-TRNA LIGASE"/>
    <property type="match status" value="1"/>
</dbReference>
<comment type="catalytic activity">
    <reaction evidence="9">
        <text>tRNA(Gln) + L-glutamine + ATP = L-glutaminyl-tRNA(Gln) + AMP + diphosphate</text>
        <dbReference type="Rhea" id="RHEA:20121"/>
        <dbReference type="Rhea" id="RHEA-COMP:9662"/>
        <dbReference type="Rhea" id="RHEA-COMP:9681"/>
        <dbReference type="ChEBI" id="CHEBI:30616"/>
        <dbReference type="ChEBI" id="CHEBI:33019"/>
        <dbReference type="ChEBI" id="CHEBI:58359"/>
        <dbReference type="ChEBI" id="CHEBI:78442"/>
        <dbReference type="ChEBI" id="CHEBI:78521"/>
        <dbReference type="ChEBI" id="CHEBI:456215"/>
        <dbReference type="EC" id="6.1.1.18"/>
    </reaction>
</comment>
<dbReference type="SUPFAM" id="SSF52374">
    <property type="entry name" value="Nucleotidylyl transferase"/>
    <property type="match status" value="1"/>
</dbReference>
<comment type="caution">
    <text evidence="16">The sequence shown here is derived from an EMBL/GenBank/DDBJ whole genome shotgun (WGS) entry which is preliminary data.</text>
</comment>
<dbReference type="GO" id="GO:0005524">
    <property type="term" value="F:ATP binding"/>
    <property type="evidence" value="ECO:0007669"/>
    <property type="project" value="UniProtKB-KW"/>
</dbReference>
<name>A0AAE1ZI70_SCHME</name>
<evidence type="ECO:0000313" key="16">
    <source>
        <dbReference type="EMBL" id="KAK4473722.1"/>
    </source>
</evidence>
<evidence type="ECO:0000259" key="11">
    <source>
        <dbReference type="Pfam" id="PF00749"/>
    </source>
</evidence>
<keyword evidence="7 10" id="KW-0030">Aminoacyl-tRNA synthetase</keyword>
<dbReference type="Gene3D" id="3.40.50.620">
    <property type="entry name" value="HUPs"/>
    <property type="match status" value="1"/>
</dbReference>